<evidence type="ECO:0000256" key="1">
    <source>
        <dbReference type="ARBA" id="ARBA00022679"/>
    </source>
</evidence>
<dbReference type="PROSITE" id="PS50879">
    <property type="entry name" value="RNASE_H_1"/>
    <property type="match status" value="1"/>
</dbReference>
<evidence type="ECO:0000313" key="8">
    <source>
        <dbReference type="EMBL" id="NXF67775.1"/>
    </source>
</evidence>
<evidence type="ECO:0000256" key="2">
    <source>
        <dbReference type="ARBA" id="ARBA00022695"/>
    </source>
</evidence>
<feature type="domain" description="RNase H type-1" evidence="7">
    <location>
        <begin position="15"/>
        <end position="108"/>
    </location>
</feature>
<reference evidence="8 9" key="1">
    <citation type="submission" date="2019-09" db="EMBL/GenBank/DDBJ databases">
        <title>Bird 10,000 Genomes (B10K) Project - Family phase.</title>
        <authorList>
            <person name="Zhang G."/>
        </authorList>
    </citation>
    <scope>NUCLEOTIDE SEQUENCE [LARGE SCALE GENOMIC DNA]</scope>
    <source>
        <strain evidence="8">B10K-DU-001-07</strain>
        <tissue evidence="8">Muscle</tissue>
    </source>
</reference>
<dbReference type="AlphaFoldDB" id="A0A7K8VM46"/>
<evidence type="ECO:0000256" key="4">
    <source>
        <dbReference type="ARBA" id="ARBA00022759"/>
    </source>
</evidence>
<evidence type="ECO:0000256" key="5">
    <source>
        <dbReference type="ARBA" id="ARBA00022801"/>
    </source>
</evidence>
<evidence type="ECO:0000313" key="9">
    <source>
        <dbReference type="Proteomes" id="UP000542434"/>
    </source>
</evidence>
<feature type="non-terminal residue" evidence="8">
    <location>
        <position position="1"/>
    </location>
</feature>
<dbReference type="GO" id="GO:0004523">
    <property type="term" value="F:RNA-DNA hybrid ribonuclease activity"/>
    <property type="evidence" value="ECO:0007669"/>
    <property type="project" value="InterPro"/>
</dbReference>
<sequence length="108" mass="12570">QLQWIVQPKRRQTPIPDAITVYTDAGKKSRTAAITWQRSNNWEHKILQATEQDTLQTLELLAVVWAMTIFNEPLNIVTDSMYVAGVVERIEDAEIKEVQNKRLYELFI</sequence>
<dbReference type="PANTHER" id="PTHR41694:SF3">
    <property type="entry name" value="RNA-DIRECTED DNA POLYMERASE-RELATED"/>
    <property type="match status" value="1"/>
</dbReference>
<keyword evidence="9" id="KW-1185">Reference proteome</keyword>
<dbReference type="SUPFAM" id="SSF53098">
    <property type="entry name" value="Ribonuclease H-like"/>
    <property type="match status" value="1"/>
</dbReference>
<comment type="caution">
    <text evidence="8">The sequence shown here is derived from an EMBL/GenBank/DDBJ whole genome shotgun (WGS) entry which is preliminary data.</text>
</comment>
<feature type="non-terminal residue" evidence="8">
    <location>
        <position position="108"/>
    </location>
</feature>
<dbReference type="InterPro" id="IPR012337">
    <property type="entry name" value="RNaseH-like_sf"/>
</dbReference>
<keyword evidence="4" id="KW-0255">Endonuclease</keyword>
<dbReference type="InterPro" id="IPR002156">
    <property type="entry name" value="RNaseH_domain"/>
</dbReference>
<dbReference type="GO" id="GO:0035613">
    <property type="term" value="F:RNA stem-loop binding"/>
    <property type="evidence" value="ECO:0007669"/>
    <property type="project" value="TreeGrafter"/>
</dbReference>
<keyword evidence="2" id="KW-0548">Nucleotidyltransferase</keyword>
<evidence type="ECO:0000256" key="6">
    <source>
        <dbReference type="ARBA" id="ARBA00022918"/>
    </source>
</evidence>
<dbReference type="InterPro" id="IPR036397">
    <property type="entry name" value="RNaseH_sf"/>
</dbReference>
<keyword evidence="6" id="KW-0695">RNA-directed DNA polymerase</keyword>
<keyword evidence="5" id="KW-0378">Hydrolase</keyword>
<keyword evidence="3" id="KW-0540">Nuclease</keyword>
<keyword evidence="1" id="KW-0808">Transferase</keyword>
<dbReference type="Gene3D" id="3.30.420.10">
    <property type="entry name" value="Ribonuclease H-like superfamily/Ribonuclease H"/>
    <property type="match status" value="1"/>
</dbReference>
<evidence type="ECO:0000256" key="3">
    <source>
        <dbReference type="ARBA" id="ARBA00022722"/>
    </source>
</evidence>
<dbReference type="PANTHER" id="PTHR41694">
    <property type="entry name" value="ENDOGENOUS RETROVIRUS GROUP K MEMBER POL PROTEIN"/>
    <property type="match status" value="1"/>
</dbReference>
<gene>
    <name evidence="8" type="primary">Ervk19_1</name>
    <name evidence="8" type="ORF">CICNIG_R15339</name>
</gene>
<organism evidence="8 9">
    <name type="scientific">Ciccaba nigrolineata</name>
    <dbReference type="NCBI Taxonomy" id="1118524"/>
    <lineage>
        <taxon>Eukaryota</taxon>
        <taxon>Metazoa</taxon>
        <taxon>Chordata</taxon>
        <taxon>Craniata</taxon>
        <taxon>Vertebrata</taxon>
        <taxon>Euteleostomi</taxon>
        <taxon>Archelosauria</taxon>
        <taxon>Archosauria</taxon>
        <taxon>Dinosauria</taxon>
        <taxon>Saurischia</taxon>
        <taxon>Theropoda</taxon>
        <taxon>Coelurosauria</taxon>
        <taxon>Aves</taxon>
        <taxon>Neognathae</taxon>
        <taxon>Neoaves</taxon>
        <taxon>Telluraves</taxon>
        <taxon>Strigiformes</taxon>
        <taxon>Strigidae</taxon>
        <taxon>Ciccaba</taxon>
    </lineage>
</organism>
<evidence type="ECO:0000259" key="7">
    <source>
        <dbReference type="PROSITE" id="PS50879"/>
    </source>
</evidence>
<accession>A0A7K8VM46</accession>
<dbReference type="EMBL" id="VWZC01012847">
    <property type="protein sequence ID" value="NXF67775.1"/>
    <property type="molecule type" value="Genomic_DNA"/>
</dbReference>
<dbReference type="GO" id="GO:0003964">
    <property type="term" value="F:RNA-directed DNA polymerase activity"/>
    <property type="evidence" value="ECO:0007669"/>
    <property type="project" value="UniProtKB-KW"/>
</dbReference>
<dbReference type="Pfam" id="PF00075">
    <property type="entry name" value="RNase_H"/>
    <property type="match status" value="1"/>
</dbReference>
<dbReference type="Proteomes" id="UP000542434">
    <property type="component" value="Unassembled WGS sequence"/>
</dbReference>
<protein>
    <submittedName>
        <fullName evidence="8">POK19 protein</fullName>
    </submittedName>
</protein>
<proteinExistence type="predicted"/>
<name>A0A7K8VM46_9STRI</name>